<evidence type="ECO:0000256" key="1">
    <source>
        <dbReference type="ARBA" id="ARBA00035644"/>
    </source>
</evidence>
<dbReference type="InterPro" id="IPR017938">
    <property type="entry name" value="Riboflavin_synthase-like_b-brl"/>
</dbReference>
<dbReference type="PANTHER" id="PTHR30157:SF0">
    <property type="entry name" value="NADPH-DEPENDENT FERRIC-CHELATE REDUCTASE"/>
    <property type="match status" value="1"/>
</dbReference>
<feature type="domain" description="FAD-binding FR-type" evidence="2">
    <location>
        <begin position="20"/>
        <end position="123"/>
    </location>
</feature>
<dbReference type="InterPro" id="IPR039374">
    <property type="entry name" value="SIP_fam"/>
</dbReference>
<reference evidence="3 4" key="1">
    <citation type="submission" date="2020-08" db="EMBL/GenBank/DDBJ databases">
        <title>Genomic Encyclopedia of Type Strains, Phase IV (KMG-IV): sequencing the most valuable type-strain genomes for metagenomic binning, comparative biology and taxonomic classification.</title>
        <authorList>
            <person name="Goeker M."/>
        </authorList>
    </citation>
    <scope>NUCLEOTIDE SEQUENCE [LARGE SCALE GENOMIC DNA]</scope>
    <source>
        <strain evidence="3 4">DSM 25966</strain>
    </source>
</reference>
<keyword evidence="4" id="KW-1185">Reference proteome</keyword>
<organism evidence="3 4">
    <name type="scientific">Kaistia hirudinis</name>
    <dbReference type="NCBI Taxonomy" id="1293440"/>
    <lineage>
        <taxon>Bacteria</taxon>
        <taxon>Pseudomonadati</taxon>
        <taxon>Pseudomonadota</taxon>
        <taxon>Alphaproteobacteria</taxon>
        <taxon>Hyphomicrobiales</taxon>
        <taxon>Kaistiaceae</taxon>
        <taxon>Kaistia</taxon>
    </lineage>
</organism>
<dbReference type="CDD" id="cd06193">
    <property type="entry name" value="siderophore_interacting"/>
    <property type="match status" value="1"/>
</dbReference>
<dbReference type="GO" id="GO:0016491">
    <property type="term" value="F:oxidoreductase activity"/>
    <property type="evidence" value="ECO:0007669"/>
    <property type="project" value="InterPro"/>
</dbReference>
<dbReference type="Gene3D" id="3.40.50.80">
    <property type="entry name" value="Nucleotide-binding domain of ferredoxin-NADP reductase (FNR) module"/>
    <property type="match status" value="1"/>
</dbReference>
<dbReference type="Pfam" id="PF04954">
    <property type="entry name" value="SIP"/>
    <property type="match status" value="1"/>
</dbReference>
<gene>
    <name evidence="3" type="ORF">GGR25_002339</name>
</gene>
<dbReference type="RefSeq" id="WP_380146649.1">
    <property type="nucleotide sequence ID" value="NZ_JBHLWW010000003.1"/>
</dbReference>
<proteinExistence type="inferred from homology"/>
<dbReference type="EMBL" id="JACIDS010000003">
    <property type="protein sequence ID" value="MBB3931289.1"/>
    <property type="molecule type" value="Genomic_DNA"/>
</dbReference>
<comment type="caution">
    <text evidence="3">The sequence shown here is derived from an EMBL/GenBank/DDBJ whole genome shotgun (WGS) entry which is preliminary data.</text>
</comment>
<evidence type="ECO:0000313" key="3">
    <source>
        <dbReference type="EMBL" id="MBB3931289.1"/>
    </source>
</evidence>
<evidence type="ECO:0000313" key="4">
    <source>
        <dbReference type="Proteomes" id="UP000553963"/>
    </source>
</evidence>
<comment type="similarity">
    <text evidence="1">Belongs to the SIP oxidoreductase family.</text>
</comment>
<accession>A0A840ALV0</accession>
<dbReference type="Proteomes" id="UP000553963">
    <property type="component" value="Unassembled WGS sequence"/>
</dbReference>
<dbReference type="InterPro" id="IPR013113">
    <property type="entry name" value="SIP_FAD-bd"/>
</dbReference>
<dbReference type="InterPro" id="IPR039261">
    <property type="entry name" value="FNR_nucleotide-bd"/>
</dbReference>
<dbReference type="Pfam" id="PF08021">
    <property type="entry name" value="FAD_binding_9"/>
    <property type="match status" value="1"/>
</dbReference>
<dbReference type="AlphaFoldDB" id="A0A840ALV0"/>
<dbReference type="InterPro" id="IPR007037">
    <property type="entry name" value="SIP_rossman_dom"/>
</dbReference>
<sequence length="255" mass="28110">MAMDTPNPERHAVRRVRHEIRRRQLTVQAIEDVTPRMRRITFTADTMEGFASLAPDDHIKLFFADESGPQMRDFTPRRFDVAAGTLVIDFALHEAGPATAFAAGARIGDTLDIGGPRGSAVVADDFDWLWLIGDETALPAIGRWLEETRPGLPVLTAAVVADAGERQTIETKADWTALWSLRSESGPDDAAALIALLAGQYFPPGDGFIFVAAESSVARAIRRYLTEERGHPKAWMKAAGYWKRGEADAHERIED</sequence>
<evidence type="ECO:0000259" key="2">
    <source>
        <dbReference type="PROSITE" id="PS51384"/>
    </source>
</evidence>
<dbReference type="PROSITE" id="PS51384">
    <property type="entry name" value="FAD_FR"/>
    <property type="match status" value="1"/>
</dbReference>
<dbReference type="Gene3D" id="2.40.30.10">
    <property type="entry name" value="Translation factors"/>
    <property type="match status" value="2"/>
</dbReference>
<protein>
    <submittedName>
        <fullName evidence="3">NADPH-dependent ferric siderophore reductase</fullName>
    </submittedName>
</protein>
<dbReference type="InterPro" id="IPR017927">
    <property type="entry name" value="FAD-bd_FR_type"/>
</dbReference>
<name>A0A840ALV0_9HYPH</name>
<dbReference type="PANTHER" id="PTHR30157">
    <property type="entry name" value="FERRIC REDUCTASE, NADPH-DEPENDENT"/>
    <property type="match status" value="1"/>
</dbReference>
<dbReference type="SUPFAM" id="SSF63380">
    <property type="entry name" value="Riboflavin synthase domain-like"/>
    <property type="match status" value="1"/>
</dbReference>